<dbReference type="AlphaFoldDB" id="A0A081C2T1"/>
<dbReference type="SUPFAM" id="SSF52266">
    <property type="entry name" value="SGNH hydrolase"/>
    <property type="match status" value="1"/>
</dbReference>
<feature type="transmembrane region" description="Helical" evidence="1">
    <location>
        <begin position="12"/>
        <end position="39"/>
    </location>
</feature>
<name>A0A081C2T1_VECG1</name>
<accession>A0A081C2T1</accession>
<dbReference type="Proteomes" id="UP000030661">
    <property type="component" value="Unassembled WGS sequence"/>
</dbReference>
<dbReference type="STRING" id="1499967.U27_05861"/>
<dbReference type="Pfam" id="PF13472">
    <property type="entry name" value="Lipase_GDSL_2"/>
    <property type="match status" value="1"/>
</dbReference>
<keyword evidence="1" id="KW-1133">Transmembrane helix</keyword>
<dbReference type="Gene3D" id="3.40.50.1110">
    <property type="entry name" value="SGNH hydrolase"/>
    <property type="match status" value="1"/>
</dbReference>
<evidence type="ECO:0000313" key="4">
    <source>
        <dbReference type="Proteomes" id="UP000030661"/>
    </source>
</evidence>
<dbReference type="GO" id="GO:0004622">
    <property type="term" value="F:phosphatidylcholine lysophospholipase activity"/>
    <property type="evidence" value="ECO:0007669"/>
    <property type="project" value="TreeGrafter"/>
</dbReference>
<proteinExistence type="predicted"/>
<sequence length="353" mass="41716">MKQLLKKNNFINYILLCASFLFACILGEFLLRFLGYYGIITSQVQNLRLVQDPVLDYRLVPKSSWIYNNLRYSINQHGWRDDEHDYQKPANTFRIVVLGDSVTQGYGVNLESTYAKQLEEKLNATSRTQYHYEVIIIALEGINTGQEAHLLEIEGLKYDPDLVIIGYVLNDPANGNSLNQEMLRVKHQNWKDRLRQFAARSSLMHWTYKMFKQLYWNFAIRFGKEEVEALARDDYISCFYTDSALWNRTLQAFRHIQQLTRRQNIPVILMIFPLLHNLHDYEWKDLHQQVRQAAQIYHFNVIDLLEYYQAYSQNKLQVYNGDNIHPNQFGHLIASQALYQFLLNNQMAAIKID</sequence>
<dbReference type="eggNOG" id="COG2755">
    <property type="taxonomic scope" value="Bacteria"/>
</dbReference>
<dbReference type="PROSITE" id="PS51257">
    <property type="entry name" value="PROKAR_LIPOPROTEIN"/>
    <property type="match status" value="1"/>
</dbReference>
<reference evidence="3" key="1">
    <citation type="journal article" date="2015" name="PeerJ">
        <title>First genomic representation of candidate bacterial phylum KSB3 points to enhanced environmental sensing as a trigger of wastewater bulking.</title>
        <authorList>
            <person name="Sekiguchi Y."/>
            <person name="Ohashi A."/>
            <person name="Parks D.H."/>
            <person name="Yamauchi T."/>
            <person name="Tyson G.W."/>
            <person name="Hugenholtz P."/>
        </authorList>
    </citation>
    <scope>NUCLEOTIDE SEQUENCE [LARGE SCALE GENOMIC DNA]</scope>
</reference>
<dbReference type="PANTHER" id="PTHR30383:SF5">
    <property type="entry name" value="SGNH HYDROLASE-TYPE ESTERASE DOMAIN-CONTAINING PROTEIN"/>
    <property type="match status" value="1"/>
</dbReference>
<keyword evidence="4" id="KW-1185">Reference proteome</keyword>
<dbReference type="EMBL" id="DF820468">
    <property type="protein sequence ID" value="GAK58886.1"/>
    <property type="molecule type" value="Genomic_DNA"/>
</dbReference>
<keyword evidence="1" id="KW-0812">Transmembrane</keyword>
<dbReference type="PANTHER" id="PTHR30383">
    <property type="entry name" value="THIOESTERASE 1/PROTEASE 1/LYSOPHOSPHOLIPASE L1"/>
    <property type="match status" value="1"/>
</dbReference>
<dbReference type="InterPro" id="IPR013830">
    <property type="entry name" value="SGNH_hydro"/>
</dbReference>
<evidence type="ECO:0000259" key="2">
    <source>
        <dbReference type="Pfam" id="PF13472"/>
    </source>
</evidence>
<dbReference type="InterPro" id="IPR051532">
    <property type="entry name" value="Ester_Hydrolysis_Enzymes"/>
</dbReference>
<feature type="domain" description="SGNH hydrolase-type esterase" evidence="2">
    <location>
        <begin position="97"/>
        <end position="331"/>
    </location>
</feature>
<organism evidence="3">
    <name type="scientific">Vecturithrix granuli</name>
    <dbReference type="NCBI Taxonomy" id="1499967"/>
    <lineage>
        <taxon>Bacteria</taxon>
        <taxon>Candidatus Moduliflexota</taxon>
        <taxon>Candidatus Vecturitrichia</taxon>
        <taxon>Candidatus Vecturitrichales</taxon>
        <taxon>Candidatus Vecturitrichaceae</taxon>
        <taxon>Candidatus Vecturithrix</taxon>
    </lineage>
</organism>
<dbReference type="InterPro" id="IPR036514">
    <property type="entry name" value="SGNH_hydro_sf"/>
</dbReference>
<protein>
    <recommendedName>
        <fullName evidence="2">SGNH hydrolase-type esterase domain-containing protein</fullName>
    </recommendedName>
</protein>
<keyword evidence="1" id="KW-0472">Membrane</keyword>
<dbReference type="HOGENOM" id="CLU_743272_0_0_0"/>
<evidence type="ECO:0000256" key="1">
    <source>
        <dbReference type="SAM" id="Phobius"/>
    </source>
</evidence>
<dbReference type="CDD" id="cd00229">
    <property type="entry name" value="SGNH_hydrolase"/>
    <property type="match status" value="1"/>
</dbReference>
<evidence type="ECO:0000313" key="3">
    <source>
        <dbReference type="EMBL" id="GAK58886.1"/>
    </source>
</evidence>
<gene>
    <name evidence="3" type="ORF">U27_05861</name>
</gene>